<reference evidence="32" key="1">
    <citation type="submission" date="2011-02" db="EMBL/GenBank/DDBJ databases">
        <title>The Genome Sequence of Capsaspora owczarzaki ATCC 30864.</title>
        <authorList>
            <person name="Russ C."/>
            <person name="Cuomo C."/>
            <person name="Burger G."/>
            <person name="Gray M.W."/>
            <person name="Holland P.W.H."/>
            <person name="King N."/>
            <person name="Lang F.B.F."/>
            <person name="Roger A.J."/>
            <person name="Ruiz-Trillo I."/>
            <person name="Young S.K."/>
            <person name="Zeng Q."/>
            <person name="Gargeya S."/>
            <person name="Alvarado L."/>
            <person name="Berlin A."/>
            <person name="Chapman S.B."/>
            <person name="Chen Z."/>
            <person name="Freedman E."/>
            <person name="Gellesch M."/>
            <person name="Goldberg J."/>
            <person name="Griggs A."/>
            <person name="Gujja S."/>
            <person name="Heilman E."/>
            <person name="Heiman D."/>
            <person name="Howarth C."/>
            <person name="Mehta T."/>
            <person name="Neiman D."/>
            <person name="Pearson M."/>
            <person name="Roberts A."/>
            <person name="Saif S."/>
            <person name="Shea T."/>
            <person name="Shenoy N."/>
            <person name="Sisk P."/>
            <person name="Stolte C."/>
            <person name="Sykes S."/>
            <person name="White J."/>
            <person name="Yandava C."/>
            <person name="Haas B."/>
            <person name="Nusbaum C."/>
            <person name="Birren B."/>
        </authorList>
    </citation>
    <scope>NUCLEOTIDE SEQUENCE</scope>
    <source>
        <strain evidence="32">ATCC 30864</strain>
    </source>
</reference>
<dbReference type="InterPro" id="IPR050325">
    <property type="entry name" value="Prot/Nucl_acid_deglycase"/>
</dbReference>
<feature type="domain" description="DJ-1/PfpI" evidence="30">
    <location>
        <begin position="11"/>
        <end position="162"/>
    </location>
</feature>
<dbReference type="GO" id="GO:0005783">
    <property type="term" value="C:endoplasmic reticulum"/>
    <property type="evidence" value="ECO:0007669"/>
    <property type="project" value="UniProtKB-SubCell"/>
</dbReference>
<dbReference type="GO" id="GO:0006914">
    <property type="term" value="P:autophagy"/>
    <property type="evidence" value="ECO:0007669"/>
    <property type="project" value="UniProtKB-KW"/>
</dbReference>
<dbReference type="STRING" id="595528.A0A0D2WQ63"/>
<keyword evidence="12" id="KW-0378">Hydrolase</keyword>
<dbReference type="PANTHER" id="PTHR48094">
    <property type="entry name" value="PROTEIN/NUCLEIC ACID DEGLYCASE DJ-1-RELATED"/>
    <property type="match status" value="1"/>
</dbReference>
<evidence type="ECO:0000256" key="21">
    <source>
        <dbReference type="ARBA" id="ARBA00023128"/>
    </source>
</evidence>
<evidence type="ECO:0000256" key="6">
    <source>
        <dbReference type="ARBA" id="ARBA00004496"/>
    </source>
</evidence>
<evidence type="ECO:0000256" key="19">
    <source>
        <dbReference type="ARBA" id="ARBA00023016"/>
    </source>
</evidence>
<dbReference type="GO" id="GO:0006508">
    <property type="term" value="P:proteolysis"/>
    <property type="evidence" value="ECO:0007669"/>
    <property type="project" value="UniProtKB-KW"/>
</dbReference>
<evidence type="ECO:0000313" key="31">
    <source>
        <dbReference type="EMBL" id="KJE93725.1"/>
    </source>
</evidence>
<evidence type="ECO:0000256" key="8">
    <source>
        <dbReference type="ARBA" id="ARBA00022490"/>
    </source>
</evidence>
<evidence type="ECO:0000259" key="30">
    <source>
        <dbReference type="Pfam" id="PF01965"/>
    </source>
</evidence>
<dbReference type="AlphaFoldDB" id="A0A0D2WQ63"/>
<evidence type="ECO:0000256" key="20">
    <source>
        <dbReference type="ARBA" id="ARBA00023097"/>
    </source>
</evidence>
<evidence type="ECO:0000256" key="10">
    <source>
        <dbReference type="ARBA" id="ARBA00022553"/>
    </source>
</evidence>
<dbReference type="GO" id="GO:0045121">
    <property type="term" value="C:membrane raft"/>
    <property type="evidence" value="ECO:0007669"/>
    <property type="project" value="UniProtKB-SubCell"/>
</dbReference>
<keyword evidence="21" id="KW-0496">Mitochondrion</keyword>
<evidence type="ECO:0000256" key="24">
    <source>
        <dbReference type="ARBA" id="ARBA00023145"/>
    </source>
</evidence>
<dbReference type="GO" id="GO:0005634">
    <property type="term" value="C:nucleus"/>
    <property type="evidence" value="ECO:0007669"/>
    <property type="project" value="UniProtKB-SubCell"/>
</dbReference>
<sequence>MAAAAAARHAKRALVALAPGAEEMEAVITIDVLRRAGIETVVASTTTDLLVPCSRQVVIKADATLEDSTRKEQHYDVVVIPGGLNGAKALADSRAFGEVLKEQERSNRTIAAICAGPIALLSHQIGVGKEITSHPSVRDKLHETYKYSEHRVVTDGQLITRQHLLGDEERNKVTAPMVLHPSL</sequence>
<dbReference type="GO" id="GO:0046295">
    <property type="term" value="P:glycolate biosynthetic process"/>
    <property type="evidence" value="ECO:0007669"/>
    <property type="project" value="TreeGrafter"/>
</dbReference>
<keyword evidence="27" id="KW-0539">Nucleus</keyword>
<evidence type="ECO:0000256" key="15">
    <source>
        <dbReference type="ARBA" id="ARBA00022884"/>
    </source>
</evidence>
<evidence type="ECO:0000256" key="23">
    <source>
        <dbReference type="ARBA" id="ARBA00023139"/>
    </source>
</evidence>
<evidence type="ECO:0000256" key="27">
    <source>
        <dbReference type="ARBA" id="ARBA00023242"/>
    </source>
</evidence>
<dbReference type="FunFam" id="3.40.50.880:FF:000057">
    <property type="entry name" value="Protein/nucleic acid deglycase DJ-1"/>
    <property type="match status" value="1"/>
</dbReference>
<keyword evidence="23" id="KW-0564">Palmitate</keyword>
<evidence type="ECO:0000256" key="29">
    <source>
        <dbReference type="ARBA" id="ARBA00023288"/>
    </source>
</evidence>
<evidence type="ECO:0000256" key="1">
    <source>
        <dbReference type="ARBA" id="ARBA00004123"/>
    </source>
</evidence>
<dbReference type="Pfam" id="PF01965">
    <property type="entry name" value="DJ-1_PfpI"/>
    <property type="match status" value="1"/>
</dbReference>
<evidence type="ECO:0000256" key="26">
    <source>
        <dbReference type="ARBA" id="ARBA00023198"/>
    </source>
</evidence>
<keyword evidence="16" id="KW-0007">Acetylation</keyword>
<evidence type="ECO:0000313" key="32">
    <source>
        <dbReference type="Proteomes" id="UP000008743"/>
    </source>
</evidence>
<keyword evidence="11" id="KW-0645">Protease</keyword>
<keyword evidence="17" id="KW-0072">Autophagy</keyword>
<evidence type="ECO:0000256" key="17">
    <source>
        <dbReference type="ARBA" id="ARBA00023006"/>
    </source>
</evidence>
<gene>
    <name evidence="31" type="ORF">CAOG_004475</name>
</gene>
<dbReference type="NCBIfam" id="TIGR01383">
    <property type="entry name" value="not_thiJ"/>
    <property type="match status" value="1"/>
</dbReference>
<keyword evidence="32" id="KW-1185">Reference proteome</keyword>
<evidence type="ECO:0000256" key="12">
    <source>
        <dbReference type="ARBA" id="ARBA00022801"/>
    </source>
</evidence>
<evidence type="ECO:0000256" key="25">
    <source>
        <dbReference type="ARBA" id="ARBA00023186"/>
    </source>
</evidence>
<keyword evidence="9" id="KW-1017">Isopeptide bond</keyword>
<keyword evidence="10" id="KW-0597">Phosphoprotein</keyword>
<dbReference type="GO" id="GO:0005739">
    <property type="term" value="C:mitochondrion"/>
    <property type="evidence" value="ECO:0007669"/>
    <property type="project" value="UniProtKB-SubCell"/>
</dbReference>
<evidence type="ECO:0000256" key="13">
    <source>
        <dbReference type="ARBA" id="ARBA00022824"/>
    </source>
</evidence>
<name>A0A0D2WQ63_CAPO3</name>
<accession>A0A0D2WQ63</accession>
<evidence type="ECO:0000256" key="14">
    <source>
        <dbReference type="ARBA" id="ARBA00022843"/>
    </source>
</evidence>
<evidence type="ECO:0000256" key="16">
    <source>
        <dbReference type="ARBA" id="ARBA00022990"/>
    </source>
</evidence>
<evidence type="ECO:0000256" key="11">
    <source>
        <dbReference type="ARBA" id="ARBA00022670"/>
    </source>
</evidence>
<evidence type="ECO:0000256" key="18">
    <source>
        <dbReference type="ARBA" id="ARBA00023008"/>
    </source>
</evidence>
<proteinExistence type="predicted"/>
<keyword evidence="22" id="KW-0472">Membrane</keyword>
<dbReference type="SUPFAM" id="SSF52317">
    <property type="entry name" value="Class I glutamine amidotransferase-like"/>
    <property type="match status" value="1"/>
</dbReference>
<dbReference type="Gene3D" id="3.40.50.880">
    <property type="match status" value="1"/>
</dbReference>
<keyword evidence="19" id="KW-0346">Stress response</keyword>
<dbReference type="InterPro" id="IPR029062">
    <property type="entry name" value="Class_I_gatase-like"/>
</dbReference>
<keyword evidence="20" id="KW-0558">Oxidation</keyword>
<evidence type="ECO:0000256" key="5">
    <source>
        <dbReference type="ARBA" id="ARBA00004285"/>
    </source>
</evidence>
<dbReference type="GO" id="GO:0003723">
    <property type="term" value="F:RNA binding"/>
    <property type="evidence" value="ECO:0007669"/>
    <property type="project" value="UniProtKB-KW"/>
</dbReference>
<evidence type="ECO:0000256" key="22">
    <source>
        <dbReference type="ARBA" id="ARBA00023136"/>
    </source>
</evidence>
<protein>
    <submittedName>
        <fullName evidence="31">Parkinson disease 7 protein</fullName>
    </submittedName>
</protein>
<dbReference type="GO" id="GO:0007338">
    <property type="term" value="P:single fertilization"/>
    <property type="evidence" value="ECO:0007669"/>
    <property type="project" value="UniProtKB-KW"/>
</dbReference>
<dbReference type="InterPro" id="IPR006287">
    <property type="entry name" value="DJ-1"/>
</dbReference>
<evidence type="ECO:0000256" key="3">
    <source>
        <dbReference type="ARBA" id="ARBA00004193"/>
    </source>
</evidence>
<dbReference type="OrthoDB" id="543156at2759"/>
<keyword evidence="26" id="KW-0395">Inflammatory response</keyword>
<organism evidence="31 32">
    <name type="scientific">Capsaspora owczarzaki (strain ATCC 30864)</name>
    <dbReference type="NCBI Taxonomy" id="595528"/>
    <lineage>
        <taxon>Eukaryota</taxon>
        <taxon>Filasterea</taxon>
        <taxon>Capsaspora</taxon>
    </lineage>
</organism>
<keyword evidence="18" id="KW-0186">Copper</keyword>
<dbReference type="InterPro" id="IPR002818">
    <property type="entry name" value="DJ-1/PfpI"/>
</dbReference>
<dbReference type="GO" id="GO:0005886">
    <property type="term" value="C:plasma membrane"/>
    <property type="evidence" value="ECO:0007669"/>
    <property type="project" value="UniProtKB-SubCell"/>
</dbReference>
<dbReference type="EMBL" id="KE346365">
    <property type="protein sequence ID" value="KJE93725.1"/>
    <property type="molecule type" value="Genomic_DNA"/>
</dbReference>
<evidence type="ECO:0000256" key="7">
    <source>
        <dbReference type="ARBA" id="ARBA00022475"/>
    </source>
</evidence>
<keyword evidence="14" id="KW-0832">Ubl conjugation</keyword>
<dbReference type="InParanoid" id="A0A0D2WQ63"/>
<comment type="subcellular location">
    <subcellularLocation>
        <location evidence="3">Cell membrane</location>
        <topology evidence="3">Lipid-anchor</topology>
    </subcellularLocation>
    <subcellularLocation>
        <location evidence="6">Cytoplasm</location>
    </subcellularLocation>
    <subcellularLocation>
        <location evidence="4">Endoplasmic reticulum</location>
    </subcellularLocation>
    <subcellularLocation>
        <location evidence="5">Membrane raft</location>
    </subcellularLocation>
    <subcellularLocation>
        <location evidence="2">Mitochondrion</location>
    </subcellularLocation>
    <subcellularLocation>
        <location evidence="1">Nucleus</location>
    </subcellularLocation>
</comment>
<evidence type="ECO:0000256" key="9">
    <source>
        <dbReference type="ARBA" id="ARBA00022499"/>
    </source>
</evidence>
<dbReference type="PANTHER" id="PTHR48094:SF12">
    <property type="entry name" value="PARKINSON DISEASE PROTEIN 7 HOMOLOG"/>
    <property type="match status" value="1"/>
</dbReference>
<keyword evidence="29" id="KW-0449">Lipoprotein</keyword>
<keyword evidence="24" id="KW-0865">Zymogen</keyword>
<keyword evidence="28" id="KW-0278">Fertilization</keyword>
<keyword evidence="7" id="KW-1003">Cell membrane</keyword>
<keyword evidence="8" id="KW-0963">Cytoplasm</keyword>
<evidence type="ECO:0000256" key="4">
    <source>
        <dbReference type="ARBA" id="ARBA00004240"/>
    </source>
</evidence>
<keyword evidence="13" id="KW-0256">Endoplasmic reticulum</keyword>
<dbReference type="PhylomeDB" id="A0A0D2WQ63"/>
<dbReference type="CDD" id="cd03135">
    <property type="entry name" value="GATase1_DJ-1"/>
    <property type="match status" value="1"/>
</dbReference>
<dbReference type="FunCoup" id="A0A0D2WQ63">
    <property type="interactions" value="157"/>
</dbReference>
<dbReference type="GO" id="GO:0006979">
    <property type="term" value="P:response to oxidative stress"/>
    <property type="evidence" value="ECO:0007669"/>
    <property type="project" value="UniProtKB-ARBA"/>
</dbReference>
<keyword evidence="15" id="KW-0694">RNA-binding</keyword>
<dbReference type="GO" id="GO:1903189">
    <property type="term" value="P:glyoxal metabolic process"/>
    <property type="evidence" value="ECO:0007669"/>
    <property type="project" value="TreeGrafter"/>
</dbReference>
<dbReference type="GO" id="GO:0008233">
    <property type="term" value="F:peptidase activity"/>
    <property type="evidence" value="ECO:0007669"/>
    <property type="project" value="UniProtKB-KW"/>
</dbReference>
<evidence type="ECO:0000256" key="28">
    <source>
        <dbReference type="ARBA" id="ARBA00023279"/>
    </source>
</evidence>
<keyword evidence="25" id="KW-0143">Chaperone</keyword>
<evidence type="ECO:0000256" key="2">
    <source>
        <dbReference type="ARBA" id="ARBA00004173"/>
    </source>
</evidence>
<dbReference type="Proteomes" id="UP000008743">
    <property type="component" value="Unassembled WGS sequence"/>
</dbReference>